<dbReference type="PROSITE" id="PS00893">
    <property type="entry name" value="NUDIX_BOX"/>
    <property type="match status" value="1"/>
</dbReference>
<evidence type="ECO:0000256" key="1">
    <source>
        <dbReference type="ARBA" id="ARBA00022801"/>
    </source>
</evidence>
<dbReference type="Pfam" id="PF00293">
    <property type="entry name" value="NUDIX"/>
    <property type="match status" value="1"/>
</dbReference>
<dbReference type="AlphaFoldDB" id="A0A538TZ94"/>
<keyword evidence="1 2" id="KW-0378">Hydrolase</keyword>
<evidence type="ECO:0000313" key="4">
    <source>
        <dbReference type="EMBL" id="TMQ68901.1"/>
    </source>
</evidence>
<dbReference type="Proteomes" id="UP000319836">
    <property type="component" value="Unassembled WGS sequence"/>
</dbReference>
<dbReference type="InterPro" id="IPR000086">
    <property type="entry name" value="NUDIX_hydrolase_dom"/>
</dbReference>
<comment type="caution">
    <text evidence="4">The sequence shown here is derived from an EMBL/GenBank/DDBJ whole genome shotgun (WGS) entry which is preliminary data.</text>
</comment>
<dbReference type="PANTHER" id="PTHR43736:SF1">
    <property type="entry name" value="DIHYDRONEOPTERIN TRIPHOSPHATE DIPHOSPHATASE"/>
    <property type="match status" value="1"/>
</dbReference>
<feature type="domain" description="Nudix hydrolase" evidence="3">
    <location>
        <begin position="1"/>
        <end position="127"/>
    </location>
</feature>
<dbReference type="Gene3D" id="3.90.79.10">
    <property type="entry name" value="Nucleoside Triphosphate Pyrophosphohydrolase"/>
    <property type="match status" value="1"/>
</dbReference>
<feature type="non-terminal residue" evidence="4">
    <location>
        <position position="1"/>
    </location>
</feature>
<dbReference type="InterPro" id="IPR020084">
    <property type="entry name" value="NUDIX_hydrolase_CS"/>
</dbReference>
<evidence type="ECO:0000256" key="2">
    <source>
        <dbReference type="RuleBase" id="RU003476"/>
    </source>
</evidence>
<dbReference type="PRINTS" id="PR00502">
    <property type="entry name" value="NUDIXFAMILY"/>
</dbReference>
<dbReference type="GO" id="GO:0016787">
    <property type="term" value="F:hydrolase activity"/>
    <property type="evidence" value="ECO:0007669"/>
    <property type="project" value="UniProtKB-KW"/>
</dbReference>
<proteinExistence type="inferred from homology"/>
<accession>A0A538TZ94</accession>
<dbReference type="SUPFAM" id="SSF55811">
    <property type="entry name" value="Nudix"/>
    <property type="match status" value="1"/>
</dbReference>
<dbReference type="PROSITE" id="PS51462">
    <property type="entry name" value="NUDIX"/>
    <property type="match status" value="1"/>
</dbReference>
<evidence type="ECO:0000313" key="5">
    <source>
        <dbReference type="Proteomes" id="UP000319836"/>
    </source>
</evidence>
<reference evidence="4 5" key="1">
    <citation type="journal article" date="2019" name="Nat. Microbiol.">
        <title>Mediterranean grassland soil C-N compound turnover is dependent on rainfall and depth, and is mediated by genomically divergent microorganisms.</title>
        <authorList>
            <person name="Diamond S."/>
            <person name="Andeer P.F."/>
            <person name="Li Z."/>
            <person name="Crits-Christoph A."/>
            <person name="Burstein D."/>
            <person name="Anantharaman K."/>
            <person name="Lane K.R."/>
            <person name="Thomas B.C."/>
            <person name="Pan C."/>
            <person name="Northen T.R."/>
            <person name="Banfield J.F."/>
        </authorList>
    </citation>
    <scope>NUCLEOTIDE SEQUENCE [LARGE SCALE GENOMIC DNA]</scope>
    <source>
        <strain evidence="4">WS_10</strain>
    </source>
</reference>
<protein>
    <submittedName>
        <fullName evidence="4">NUDIX hydrolase</fullName>
    </submittedName>
</protein>
<comment type="similarity">
    <text evidence="2">Belongs to the Nudix hydrolase family.</text>
</comment>
<gene>
    <name evidence="4" type="ORF">E6K80_13425</name>
</gene>
<evidence type="ECO:0000259" key="3">
    <source>
        <dbReference type="PROSITE" id="PS51462"/>
    </source>
</evidence>
<name>A0A538TZ94_UNCEI</name>
<sequence>PVPAAGVLLRSQGGLLMVRRKYEPRAGSWCLPAGFMEFGETPEACAVRELHEETGIRGRLTRLFNVYAGTDDPRTRSILILFLAEREGGTLTPGDDAIEADFFPLESLPDPIAFQSHVRALAELRAELENGALPTARR</sequence>
<organism evidence="4 5">
    <name type="scientific">Eiseniibacteriota bacterium</name>
    <dbReference type="NCBI Taxonomy" id="2212470"/>
    <lineage>
        <taxon>Bacteria</taxon>
        <taxon>Candidatus Eiseniibacteriota</taxon>
    </lineage>
</organism>
<dbReference type="InterPro" id="IPR020476">
    <property type="entry name" value="Nudix_hydrolase"/>
</dbReference>
<dbReference type="PANTHER" id="PTHR43736">
    <property type="entry name" value="ADP-RIBOSE PYROPHOSPHATASE"/>
    <property type="match status" value="1"/>
</dbReference>
<dbReference type="EMBL" id="VBPA01000366">
    <property type="protein sequence ID" value="TMQ68901.1"/>
    <property type="molecule type" value="Genomic_DNA"/>
</dbReference>
<dbReference type="InterPro" id="IPR015797">
    <property type="entry name" value="NUDIX_hydrolase-like_dom_sf"/>
</dbReference>